<accession>A0A4U5NBD9</accession>
<dbReference type="AlphaFoldDB" id="A0A4U5NBD9"/>
<evidence type="ECO:0000313" key="3">
    <source>
        <dbReference type="Proteomes" id="UP000298663"/>
    </source>
</evidence>
<proteinExistence type="predicted"/>
<reference evidence="2 3" key="2">
    <citation type="journal article" date="2019" name="G3 (Bethesda)">
        <title>Hybrid Assembly of the Genome of the Entomopathogenic Nematode Steinernema carpocapsae Identifies the X-Chromosome.</title>
        <authorList>
            <person name="Serra L."/>
            <person name="Macchietto M."/>
            <person name="Macias-Munoz A."/>
            <person name="McGill C.J."/>
            <person name="Rodriguez I.M."/>
            <person name="Rodriguez B."/>
            <person name="Murad R."/>
            <person name="Mortazavi A."/>
        </authorList>
    </citation>
    <scope>NUCLEOTIDE SEQUENCE [LARGE SCALE GENOMIC DNA]</scope>
    <source>
        <strain evidence="2 3">ALL</strain>
    </source>
</reference>
<protein>
    <submittedName>
        <fullName evidence="2">Uncharacterized protein</fullName>
    </submittedName>
</protein>
<evidence type="ECO:0000256" key="1">
    <source>
        <dbReference type="SAM" id="MobiDB-lite"/>
    </source>
</evidence>
<organism evidence="2 3">
    <name type="scientific">Steinernema carpocapsae</name>
    <name type="common">Entomopathogenic nematode</name>
    <dbReference type="NCBI Taxonomy" id="34508"/>
    <lineage>
        <taxon>Eukaryota</taxon>
        <taxon>Metazoa</taxon>
        <taxon>Ecdysozoa</taxon>
        <taxon>Nematoda</taxon>
        <taxon>Chromadorea</taxon>
        <taxon>Rhabditida</taxon>
        <taxon>Tylenchina</taxon>
        <taxon>Panagrolaimomorpha</taxon>
        <taxon>Strongyloidoidea</taxon>
        <taxon>Steinernematidae</taxon>
        <taxon>Steinernema</taxon>
    </lineage>
</organism>
<sequence length="167" mass="17744">MARIKQTAVKSSAVGKVPAHRPATKGKKLATKSARKVAEGPSEADAIHEGLAEERSSGGHHQEGPPLSSRNCGTPRNPPVPEVDGPADAEATIPTTRPGSVAGLQDGSPVPIVRHPRPTRSLRSLPHFAVRGHQLMRNPCQAGHHYGEGHEARPPHPRRTSELRPSS</sequence>
<comment type="caution">
    <text evidence="2">The sequence shown here is derived from an EMBL/GenBank/DDBJ whole genome shotgun (WGS) entry which is preliminary data.</text>
</comment>
<reference evidence="2 3" key="1">
    <citation type="journal article" date="2015" name="Genome Biol.">
        <title>Comparative genomics of Steinernema reveals deeply conserved gene regulatory networks.</title>
        <authorList>
            <person name="Dillman A.R."/>
            <person name="Macchietto M."/>
            <person name="Porter C.F."/>
            <person name="Rogers A."/>
            <person name="Williams B."/>
            <person name="Antoshechkin I."/>
            <person name="Lee M.M."/>
            <person name="Goodwin Z."/>
            <person name="Lu X."/>
            <person name="Lewis E.E."/>
            <person name="Goodrich-Blair H."/>
            <person name="Stock S.P."/>
            <person name="Adams B.J."/>
            <person name="Sternberg P.W."/>
            <person name="Mortazavi A."/>
        </authorList>
    </citation>
    <scope>NUCLEOTIDE SEQUENCE [LARGE SCALE GENOMIC DNA]</scope>
    <source>
        <strain evidence="2 3">ALL</strain>
    </source>
</reference>
<dbReference type="EMBL" id="AZBU02000004">
    <property type="protein sequence ID" value="TKR79934.1"/>
    <property type="molecule type" value="Genomic_DNA"/>
</dbReference>
<feature type="compositionally biased region" description="Basic and acidic residues" evidence="1">
    <location>
        <begin position="45"/>
        <end position="63"/>
    </location>
</feature>
<keyword evidence="3" id="KW-1185">Reference proteome</keyword>
<feature type="region of interest" description="Disordered" evidence="1">
    <location>
        <begin position="1"/>
        <end position="167"/>
    </location>
</feature>
<dbReference type="Proteomes" id="UP000298663">
    <property type="component" value="Unassembled WGS sequence"/>
</dbReference>
<feature type="compositionally biased region" description="Basic and acidic residues" evidence="1">
    <location>
        <begin position="145"/>
        <end position="167"/>
    </location>
</feature>
<evidence type="ECO:0000313" key="2">
    <source>
        <dbReference type="EMBL" id="TKR79934.1"/>
    </source>
</evidence>
<gene>
    <name evidence="2" type="ORF">L596_014082</name>
</gene>
<name>A0A4U5NBD9_STECR</name>
<feature type="compositionally biased region" description="Basic residues" evidence="1">
    <location>
        <begin position="18"/>
        <end position="35"/>
    </location>
</feature>